<feature type="domain" description="O-antigen ligase-related" evidence="6">
    <location>
        <begin position="366"/>
        <end position="457"/>
    </location>
</feature>
<dbReference type="PANTHER" id="PTHR37422">
    <property type="entry name" value="TEICHURONIC ACID BIOSYNTHESIS PROTEIN TUAE"/>
    <property type="match status" value="1"/>
</dbReference>
<evidence type="ECO:0000256" key="2">
    <source>
        <dbReference type="ARBA" id="ARBA00022692"/>
    </source>
</evidence>
<dbReference type="InterPro" id="IPR007016">
    <property type="entry name" value="O-antigen_ligase-rel_domated"/>
</dbReference>
<dbReference type="PANTHER" id="PTHR37422:SF13">
    <property type="entry name" value="LIPOPOLYSACCHARIDE BIOSYNTHESIS PROTEIN PA4999-RELATED"/>
    <property type="match status" value="1"/>
</dbReference>
<proteinExistence type="predicted"/>
<dbReference type="EMBL" id="VSSQ01000969">
    <property type="protein sequence ID" value="MPM03628.1"/>
    <property type="molecule type" value="Genomic_DNA"/>
</dbReference>
<accession>A0A644WJG2</accession>
<protein>
    <recommendedName>
        <fullName evidence="6">O-antigen ligase-related domain-containing protein</fullName>
    </recommendedName>
</protein>
<feature type="transmembrane region" description="Helical" evidence="5">
    <location>
        <begin position="56"/>
        <end position="77"/>
    </location>
</feature>
<evidence type="ECO:0000313" key="7">
    <source>
        <dbReference type="EMBL" id="MPM03628.1"/>
    </source>
</evidence>
<organism evidence="7">
    <name type="scientific">bioreactor metagenome</name>
    <dbReference type="NCBI Taxonomy" id="1076179"/>
    <lineage>
        <taxon>unclassified sequences</taxon>
        <taxon>metagenomes</taxon>
        <taxon>ecological metagenomes</taxon>
    </lineage>
</organism>
<dbReference type="AlphaFoldDB" id="A0A644WJG2"/>
<keyword evidence="3 5" id="KW-1133">Transmembrane helix</keyword>
<feature type="transmembrane region" description="Helical" evidence="5">
    <location>
        <begin position="150"/>
        <end position="168"/>
    </location>
</feature>
<comment type="subcellular location">
    <subcellularLocation>
        <location evidence="1">Membrane</location>
        <topology evidence="1">Multi-pass membrane protein</topology>
    </subcellularLocation>
</comment>
<feature type="transmembrane region" description="Helical" evidence="5">
    <location>
        <begin position="89"/>
        <end position="106"/>
    </location>
</feature>
<feature type="transmembrane region" description="Helical" evidence="5">
    <location>
        <begin position="175"/>
        <end position="191"/>
    </location>
</feature>
<evidence type="ECO:0000259" key="6">
    <source>
        <dbReference type="Pfam" id="PF04932"/>
    </source>
</evidence>
<reference evidence="7" key="1">
    <citation type="submission" date="2019-08" db="EMBL/GenBank/DDBJ databases">
        <authorList>
            <person name="Kucharzyk K."/>
            <person name="Murdoch R.W."/>
            <person name="Higgins S."/>
            <person name="Loffler F."/>
        </authorList>
    </citation>
    <scope>NUCLEOTIDE SEQUENCE</scope>
</reference>
<evidence type="ECO:0000256" key="1">
    <source>
        <dbReference type="ARBA" id="ARBA00004141"/>
    </source>
</evidence>
<gene>
    <name evidence="7" type="ORF">SDC9_49895</name>
</gene>
<feature type="transmembrane region" description="Helical" evidence="5">
    <location>
        <begin position="16"/>
        <end position="44"/>
    </location>
</feature>
<feature type="transmembrane region" description="Helical" evidence="5">
    <location>
        <begin position="113"/>
        <end position="138"/>
    </location>
</feature>
<sequence>MADSRSDIFHKLKYPAVIALAIIGIVFSKWLLSVSQFLLLFAVLSDRRSRMRLLEAFRSPLVLSLISVYLLYLAGLLWTSDMKYGLKDVLNKFPMMVFPVLFYAAGPLPKKTAVYLILFFTGCVALLSIISLVNLYLSPVIPERIAIGQSHIRFSLLICLSILMLIHFSDLKEKWFRFSFIPVILVLLYFLFMLESFTGYVVIFMLACFLPFIYRHKIRNTAVRISIIGLLILIVSTALWGIYDVKRNCFPEISKVDADTLEQTTINGYYYQHDTETMLSENGNQVYLFVQEMEMVNAWNHRSSKKIEMNSACSPATNVLMRYLSSKGLRKDSLGVYSLSDQDIKYIEEGYSNYLLPHFDPYRARIYRFLWELNSYRCTGDPSGHSLTQRFEFWRAAVRLIEKHPVFGVGTGDINQAFKDEYDILNSKLKPEYRLRSHNQFLSVAVALGFAGLLVFLFSLTAPFLLHKIPDRKLYIGFIFIFLLSMLNEDTLETQVGVTFYALFNSFLLFILPSNPKSEDEKE</sequence>
<feature type="transmembrane region" description="Helical" evidence="5">
    <location>
        <begin position="441"/>
        <end position="466"/>
    </location>
</feature>
<dbReference type="Pfam" id="PF04932">
    <property type="entry name" value="Wzy_C"/>
    <property type="match status" value="1"/>
</dbReference>
<evidence type="ECO:0000256" key="5">
    <source>
        <dbReference type="SAM" id="Phobius"/>
    </source>
</evidence>
<feature type="transmembrane region" description="Helical" evidence="5">
    <location>
        <begin position="197"/>
        <end position="214"/>
    </location>
</feature>
<evidence type="ECO:0000256" key="4">
    <source>
        <dbReference type="ARBA" id="ARBA00023136"/>
    </source>
</evidence>
<feature type="transmembrane region" description="Helical" evidence="5">
    <location>
        <begin position="221"/>
        <end position="243"/>
    </location>
</feature>
<dbReference type="InterPro" id="IPR051533">
    <property type="entry name" value="WaaL-like"/>
</dbReference>
<keyword evidence="4 5" id="KW-0472">Membrane</keyword>
<comment type="caution">
    <text evidence="7">The sequence shown here is derived from an EMBL/GenBank/DDBJ whole genome shotgun (WGS) entry which is preliminary data.</text>
</comment>
<keyword evidence="2 5" id="KW-0812">Transmembrane</keyword>
<evidence type="ECO:0000256" key="3">
    <source>
        <dbReference type="ARBA" id="ARBA00022989"/>
    </source>
</evidence>
<name>A0A644WJG2_9ZZZZ</name>
<dbReference type="GO" id="GO:0016020">
    <property type="term" value="C:membrane"/>
    <property type="evidence" value="ECO:0007669"/>
    <property type="project" value="UniProtKB-SubCell"/>
</dbReference>